<keyword evidence="2" id="KW-0813">Transport</keyword>
<dbReference type="PANTHER" id="PTHR34295:SF1">
    <property type="entry name" value="BIOTIN TRANSPORTER BIOY"/>
    <property type="match status" value="1"/>
</dbReference>
<name>A0A0D8HFQ3_9ACTN</name>
<accession>A0A0D8HFQ3</accession>
<reference evidence="4 5" key="1">
    <citation type="submission" date="2015-01" db="EMBL/GenBank/DDBJ databases">
        <title>Draft genome of the acidophilic iron oxidizer Acidithrix ferrooxidans strain Py-F3.</title>
        <authorList>
            <person name="Poehlein A."/>
            <person name="Eisen S."/>
            <person name="Schloemann M."/>
            <person name="Johnson B.D."/>
            <person name="Daniel R."/>
            <person name="Muehling M."/>
        </authorList>
    </citation>
    <scope>NUCLEOTIDE SEQUENCE [LARGE SCALE GENOMIC DNA]</scope>
    <source>
        <strain evidence="4 5">Py-F3</strain>
    </source>
</reference>
<dbReference type="PIRSF" id="PIRSF016661">
    <property type="entry name" value="BioY"/>
    <property type="match status" value="1"/>
</dbReference>
<comment type="subcellular location">
    <subcellularLocation>
        <location evidence="2">Cell membrane</location>
        <topology evidence="2">Multi-pass membrane protein</topology>
    </subcellularLocation>
</comment>
<evidence type="ECO:0000313" key="5">
    <source>
        <dbReference type="Proteomes" id="UP000032360"/>
    </source>
</evidence>
<dbReference type="Gene3D" id="1.10.1760.20">
    <property type="match status" value="1"/>
</dbReference>
<dbReference type="GO" id="GO:0005886">
    <property type="term" value="C:plasma membrane"/>
    <property type="evidence" value="ECO:0007669"/>
    <property type="project" value="UniProtKB-SubCell"/>
</dbReference>
<evidence type="ECO:0000256" key="1">
    <source>
        <dbReference type="ARBA" id="ARBA00010692"/>
    </source>
</evidence>
<dbReference type="STRING" id="1280514.AXFE_24470"/>
<evidence type="ECO:0000313" key="4">
    <source>
        <dbReference type="EMBL" id="KJF16714.1"/>
    </source>
</evidence>
<sequence>MDLLVRGDILNSTRIQRRDIRVLSDFVSTNAISDVIAVMIYASFIGLSAQVVIHLPFTPVPFTGQTFAVVLGASVLGMSRALYGSILYLFAGLMGVPWFAGGSGGFSVASTPTFGYIVGFLFASALVGYLANRGFDKKIPSTIAQMVIGNVVIYLFGVTYLSYSLNLSLAKAISLGVAPFVLSDLAKVLLAAILLPSAWKFQNWFSSHR</sequence>
<keyword evidence="3" id="KW-1133">Transmembrane helix</keyword>
<dbReference type="EMBL" id="JXYS01000076">
    <property type="protein sequence ID" value="KJF16714.1"/>
    <property type="molecule type" value="Genomic_DNA"/>
</dbReference>
<organism evidence="4 5">
    <name type="scientific">Acidithrix ferrooxidans</name>
    <dbReference type="NCBI Taxonomy" id="1280514"/>
    <lineage>
        <taxon>Bacteria</taxon>
        <taxon>Bacillati</taxon>
        <taxon>Actinomycetota</taxon>
        <taxon>Acidimicrobiia</taxon>
        <taxon>Acidimicrobiales</taxon>
        <taxon>Acidimicrobiaceae</taxon>
        <taxon>Acidithrix</taxon>
    </lineage>
</organism>
<keyword evidence="2 3" id="KW-0472">Membrane</keyword>
<evidence type="ECO:0000256" key="2">
    <source>
        <dbReference type="PIRNR" id="PIRNR016661"/>
    </source>
</evidence>
<keyword evidence="5" id="KW-1185">Reference proteome</keyword>
<feature type="transmembrane region" description="Helical" evidence="3">
    <location>
        <begin position="113"/>
        <end position="131"/>
    </location>
</feature>
<dbReference type="Pfam" id="PF02632">
    <property type="entry name" value="BioY"/>
    <property type="match status" value="1"/>
</dbReference>
<dbReference type="PANTHER" id="PTHR34295">
    <property type="entry name" value="BIOTIN TRANSPORTER BIOY"/>
    <property type="match status" value="1"/>
</dbReference>
<comment type="caution">
    <text evidence="4">The sequence shown here is derived from an EMBL/GenBank/DDBJ whole genome shotgun (WGS) entry which is preliminary data.</text>
</comment>
<comment type="similarity">
    <text evidence="1 2">Belongs to the BioY family.</text>
</comment>
<feature type="transmembrane region" description="Helical" evidence="3">
    <location>
        <begin position="67"/>
        <end position="93"/>
    </location>
</feature>
<evidence type="ECO:0000256" key="3">
    <source>
        <dbReference type="SAM" id="Phobius"/>
    </source>
</evidence>
<feature type="transmembrane region" description="Helical" evidence="3">
    <location>
        <begin position="175"/>
        <end position="199"/>
    </location>
</feature>
<dbReference type="InterPro" id="IPR003784">
    <property type="entry name" value="BioY"/>
</dbReference>
<protein>
    <recommendedName>
        <fullName evidence="2">Biotin transporter</fullName>
    </recommendedName>
</protein>
<keyword evidence="3" id="KW-0812">Transmembrane</keyword>
<keyword evidence="2" id="KW-1003">Cell membrane</keyword>
<dbReference type="AlphaFoldDB" id="A0A0D8HFQ3"/>
<feature type="transmembrane region" description="Helical" evidence="3">
    <location>
        <begin position="143"/>
        <end position="163"/>
    </location>
</feature>
<dbReference type="Proteomes" id="UP000032360">
    <property type="component" value="Unassembled WGS sequence"/>
</dbReference>
<gene>
    <name evidence="4" type="primary">bioY</name>
    <name evidence="4" type="ORF">AXFE_24470</name>
</gene>
<dbReference type="GO" id="GO:0015225">
    <property type="term" value="F:biotin transmembrane transporter activity"/>
    <property type="evidence" value="ECO:0007669"/>
    <property type="project" value="UniProtKB-UniRule"/>
</dbReference>
<proteinExistence type="inferred from homology"/>